<feature type="non-terminal residue" evidence="2">
    <location>
        <position position="1"/>
    </location>
</feature>
<comment type="caution">
    <text evidence="2">The sequence shown here is derived from an EMBL/GenBank/DDBJ whole genome shotgun (WGS) entry which is preliminary data.</text>
</comment>
<feature type="non-terminal residue" evidence="2">
    <location>
        <position position="173"/>
    </location>
</feature>
<reference evidence="2" key="1">
    <citation type="journal article" date="2019" name="Sci. Rep.">
        <title>Draft genome of Tanacetum cinerariifolium, the natural source of mosquito coil.</title>
        <authorList>
            <person name="Yamashiro T."/>
            <person name="Shiraishi A."/>
            <person name="Satake H."/>
            <person name="Nakayama K."/>
        </authorList>
    </citation>
    <scope>NUCLEOTIDE SEQUENCE</scope>
</reference>
<dbReference type="EMBL" id="BKCJ011419992">
    <property type="protein sequence ID" value="GFD32037.1"/>
    <property type="molecule type" value="Genomic_DNA"/>
</dbReference>
<dbReference type="AlphaFoldDB" id="A0A699VAA7"/>
<evidence type="ECO:0000313" key="2">
    <source>
        <dbReference type="EMBL" id="GFD32037.1"/>
    </source>
</evidence>
<proteinExistence type="predicted"/>
<feature type="region of interest" description="Disordered" evidence="1">
    <location>
        <begin position="1"/>
        <end position="40"/>
    </location>
</feature>
<gene>
    <name evidence="2" type="ORF">Tci_904006</name>
</gene>
<name>A0A699VAA7_TANCI</name>
<protein>
    <submittedName>
        <fullName evidence="2">Uncharacterized protein</fullName>
    </submittedName>
</protein>
<sequence length="173" mass="18666">DKDGGGAELSGEDATIKGRSLETEEEAGVEKSTERGSNNKEELVNVLTSLDAASILTSGVQVVSVPSAAEVATVSVPTGSGMIPTTSLIFTTASVVTPYSRRKGKENIVESDTPKKKKLQEHIDVQVAREMEEQIARENQRRSEQIAKDAEIARIHAEEELQMLIDGLDTPVY</sequence>
<feature type="compositionally biased region" description="Basic and acidic residues" evidence="1">
    <location>
        <begin position="14"/>
        <end position="40"/>
    </location>
</feature>
<accession>A0A699VAA7</accession>
<evidence type="ECO:0000256" key="1">
    <source>
        <dbReference type="SAM" id="MobiDB-lite"/>
    </source>
</evidence>
<organism evidence="2">
    <name type="scientific">Tanacetum cinerariifolium</name>
    <name type="common">Dalmatian daisy</name>
    <name type="synonym">Chrysanthemum cinerariifolium</name>
    <dbReference type="NCBI Taxonomy" id="118510"/>
    <lineage>
        <taxon>Eukaryota</taxon>
        <taxon>Viridiplantae</taxon>
        <taxon>Streptophyta</taxon>
        <taxon>Embryophyta</taxon>
        <taxon>Tracheophyta</taxon>
        <taxon>Spermatophyta</taxon>
        <taxon>Magnoliopsida</taxon>
        <taxon>eudicotyledons</taxon>
        <taxon>Gunneridae</taxon>
        <taxon>Pentapetalae</taxon>
        <taxon>asterids</taxon>
        <taxon>campanulids</taxon>
        <taxon>Asterales</taxon>
        <taxon>Asteraceae</taxon>
        <taxon>Asteroideae</taxon>
        <taxon>Anthemideae</taxon>
        <taxon>Anthemidinae</taxon>
        <taxon>Tanacetum</taxon>
    </lineage>
</organism>